<comment type="caution">
    <text evidence="2">The sequence shown here is derived from an EMBL/GenBank/DDBJ whole genome shotgun (WGS) entry which is preliminary data.</text>
</comment>
<evidence type="ECO:0000256" key="1">
    <source>
        <dbReference type="SAM" id="MobiDB-lite"/>
    </source>
</evidence>
<gene>
    <name evidence="2" type="ORF">DX912_11400</name>
</gene>
<protein>
    <submittedName>
        <fullName evidence="2">Helix-turn-helix domain-containing protein</fullName>
    </submittedName>
</protein>
<evidence type="ECO:0000313" key="3">
    <source>
        <dbReference type="Proteomes" id="UP000256829"/>
    </source>
</evidence>
<evidence type="ECO:0000313" key="2">
    <source>
        <dbReference type="EMBL" id="RDY66723.1"/>
    </source>
</evidence>
<accession>A0A3D8VBN0</accession>
<dbReference type="RefSeq" id="WP_115842644.1">
    <property type="nucleotide sequence ID" value="NZ_QTJR01000007.1"/>
</dbReference>
<dbReference type="EMBL" id="QTJR01000007">
    <property type="protein sequence ID" value="RDY66723.1"/>
    <property type="molecule type" value="Genomic_DNA"/>
</dbReference>
<keyword evidence="3" id="KW-1185">Reference proteome</keyword>
<dbReference type="AlphaFoldDB" id="A0A3D8VBN0"/>
<sequence length="238" mass="25739">MCDKARILFAERNAFYELDLPPNPKAVYLALMHRANGAKKAFPGVPKLAHMTGLSERTVQRAIAWLESMKLLARSAQIVAGRQTSNLYHLLFQGIGAQAVSKRHRGGRQRDARTKETSISEQQLPTIPRHRTWSPEIQSILRTIDPGFRQAAETALSKAIDRGRIETTAAAYLAGVAQKIGQGKFGPPSGSPLRTSATPASADRAPDPVRGAPIRISSPEVARGHLRVIGELLSGAAA</sequence>
<organism evidence="2 3">
    <name type="scientific">Lysobacter soli</name>
    <dbReference type="NCBI Taxonomy" id="453783"/>
    <lineage>
        <taxon>Bacteria</taxon>
        <taxon>Pseudomonadati</taxon>
        <taxon>Pseudomonadota</taxon>
        <taxon>Gammaproteobacteria</taxon>
        <taxon>Lysobacterales</taxon>
        <taxon>Lysobacteraceae</taxon>
        <taxon>Lysobacter</taxon>
    </lineage>
</organism>
<name>A0A3D8VBN0_9GAMM</name>
<dbReference type="InterPro" id="IPR036388">
    <property type="entry name" value="WH-like_DNA-bd_sf"/>
</dbReference>
<proteinExistence type="predicted"/>
<dbReference type="Proteomes" id="UP000256829">
    <property type="component" value="Unassembled WGS sequence"/>
</dbReference>
<dbReference type="Gene3D" id="1.10.10.10">
    <property type="entry name" value="Winged helix-like DNA-binding domain superfamily/Winged helix DNA-binding domain"/>
    <property type="match status" value="1"/>
</dbReference>
<reference evidence="2 3" key="1">
    <citation type="submission" date="2018-08" db="EMBL/GenBank/DDBJ databases">
        <title>Lysobacter soli KCTC 22011, whole genome shotgun sequence.</title>
        <authorList>
            <person name="Zhang X."/>
            <person name="Feng G."/>
            <person name="Zhu H."/>
        </authorList>
    </citation>
    <scope>NUCLEOTIDE SEQUENCE [LARGE SCALE GENOMIC DNA]</scope>
    <source>
        <strain evidence="2 3">KCTC 22011</strain>
    </source>
</reference>
<dbReference type="Pfam" id="PF13730">
    <property type="entry name" value="HTH_36"/>
    <property type="match status" value="1"/>
</dbReference>
<feature type="region of interest" description="Disordered" evidence="1">
    <location>
        <begin position="102"/>
        <end position="123"/>
    </location>
</feature>
<feature type="region of interest" description="Disordered" evidence="1">
    <location>
        <begin position="183"/>
        <end position="214"/>
    </location>
</feature>
<feature type="compositionally biased region" description="Basic and acidic residues" evidence="1">
    <location>
        <begin position="108"/>
        <end position="118"/>
    </location>
</feature>